<dbReference type="EMBL" id="BONE01000001">
    <property type="protein sequence ID" value="GIF70576.1"/>
    <property type="molecule type" value="Genomic_DNA"/>
</dbReference>
<keyword evidence="2" id="KW-1185">Reference proteome</keyword>
<proteinExistence type="predicted"/>
<protein>
    <submittedName>
        <fullName evidence="1">Uncharacterized protein</fullName>
    </submittedName>
</protein>
<reference evidence="1 2" key="1">
    <citation type="submission" date="2021-01" db="EMBL/GenBank/DDBJ databases">
        <title>Whole genome shotgun sequence of Asanoa siamensis NBRC 107932.</title>
        <authorList>
            <person name="Komaki H."/>
            <person name="Tamura T."/>
        </authorList>
    </citation>
    <scope>NUCLEOTIDE SEQUENCE [LARGE SCALE GENOMIC DNA]</scope>
    <source>
        <strain evidence="1 2">NBRC 107932</strain>
    </source>
</reference>
<sequence length="133" mass="14741">MIDLDPALRPWVDGAPAAWDVREAVRVAEDIAAVRSVGVDWEPGDEEWVHVVDERILAQISKFFPLALVLGDDLAEVFRSRHAEVTTVVITAADAEELRASPDLLQRTVLSAGWSDEFNPEQFSALDLFLESV</sequence>
<evidence type="ECO:0000313" key="1">
    <source>
        <dbReference type="EMBL" id="GIF70576.1"/>
    </source>
</evidence>
<organism evidence="1 2">
    <name type="scientific">Asanoa siamensis</name>
    <dbReference type="NCBI Taxonomy" id="926357"/>
    <lineage>
        <taxon>Bacteria</taxon>
        <taxon>Bacillati</taxon>
        <taxon>Actinomycetota</taxon>
        <taxon>Actinomycetes</taxon>
        <taxon>Micromonosporales</taxon>
        <taxon>Micromonosporaceae</taxon>
        <taxon>Asanoa</taxon>
    </lineage>
</organism>
<dbReference type="RefSeq" id="WP_203710041.1">
    <property type="nucleotide sequence ID" value="NZ_BONE01000001.1"/>
</dbReference>
<gene>
    <name evidence="1" type="ORF">Asi02nite_00940</name>
</gene>
<name>A0ABQ4CH07_9ACTN</name>
<accession>A0ABQ4CH07</accession>
<evidence type="ECO:0000313" key="2">
    <source>
        <dbReference type="Proteomes" id="UP000604117"/>
    </source>
</evidence>
<dbReference type="Proteomes" id="UP000604117">
    <property type="component" value="Unassembled WGS sequence"/>
</dbReference>
<comment type="caution">
    <text evidence="1">The sequence shown here is derived from an EMBL/GenBank/DDBJ whole genome shotgun (WGS) entry which is preliminary data.</text>
</comment>